<name>A0AAX1NBI0_9BACT</name>
<sequence>MKNLLLSLICMLLFAFQSHAQTGLTIKGKIEDSNGGALIGATVKVVGTKLITVTKTDGMFQLAGVPKGEQTIEVSYIGFETQTTKLTVGDQSISDISITMVEASTMIDEVVISGSRKAEKLTETPATIEVINAETISQMPSMTAGELLSRQKGVDYFRAGVVGHGINVRGFNSNFNAKNLQMTDGRLSTLIATGLPLGPMNTTVKEDIEQVELVLGPNAALFGPNAHNGLLNTITKDPRKHEGTTIAMNVGNQSMFSTRLRHAEKVSDKFAYKVTAEYSRGEEFEYVDSVYLTPTNPVEELDLDRNFEFLRGEASVIYSPIDDMDLSLNYGGSNSTYLAPTNVGRNQIVDWQVHYLQAKLNYKGFFAQVYHTISKTDKTYSISDYTKGYYAGVGAGLSEDEARKAAFESAKFIDDSKRWNAEVQYNKEIGLFNFVVGGQWQRDMANSHGTYLLDKDENDYITIDQTGVYGQAEMKLPTGTKFVAAVRADNHQVYGFNVLPKAAVVQTFGKNSVRLTYGQGIAAPTILNMYGDLFGGLILGNAEGFTMEDGSMVEKQKVERLQTIELGYKGQPIKNKLFIDANAYYNMSENFLSPVTNIGVASKRGNEPIENVQSAYDAWQGLVFTYVNFGQFDTYGFDLGVNYYFSDKLSATLNYSYFGYEIDENNIEENDFNKDGVVNSLDLLINAPTNKASMGINYHGKKFFGTVFSRWVQEYDYFSSYQIAAKTQDLVYRGVPVVENARSANAFNYGPLGGFITFDISAGYKINDHLTVAGMVTNLFNTEMREFTAAPPTGRLFSLEVKYNIPGFIGKNN</sequence>
<dbReference type="Pfam" id="PF07715">
    <property type="entry name" value="Plug"/>
    <property type="match status" value="1"/>
</dbReference>
<dbReference type="InterPro" id="IPR036942">
    <property type="entry name" value="Beta-barrel_TonB_sf"/>
</dbReference>
<dbReference type="Pfam" id="PF00593">
    <property type="entry name" value="TonB_dep_Rec_b-barrel"/>
    <property type="match status" value="1"/>
</dbReference>
<accession>A0AAX1NBI0</accession>
<evidence type="ECO:0000256" key="1">
    <source>
        <dbReference type="ARBA" id="ARBA00004571"/>
    </source>
</evidence>
<proteinExistence type="inferred from homology"/>
<comment type="similarity">
    <text evidence="10 11">Belongs to the TonB-dependent receptor family.</text>
</comment>
<keyword evidence="3 10" id="KW-1134">Transmembrane beta strand</keyword>
<evidence type="ECO:0000256" key="3">
    <source>
        <dbReference type="ARBA" id="ARBA00022452"/>
    </source>
</evidence>
<evidence type="ECO:0000256" key="8">
    <source>
        <dbReference type="ARBA" id="ARBA00023170"/>
    </source>
</evidence>
<dbReference type="EMBL" id="CP076133">
    <property type="protein sequence ID" value="QWG04903.1"/>
    <property type="molecule type" value="Genomic_DNA"/>
</dbReference>
<dbReference type="SUPFAM" id="SSF49464">
    <property type="entry name" value="Carboxypeptidase regulatory domain-like"/>
    <property type="match status" value="1"/>
</dbReference>
<reference evidence="15 16" key="1">
    <citation type="submission" date="2021-05" db="EMBL/GenBank/DDBJ databases">
        <title>Comparative genomic studies on the polysaccharide-degrading batcterial strains of the Flammeovirga genus.</title>
        <authorList>
            <person name="Zewei F."/>
            <person name="Zheng Z."/>
            <person name="Yu L."/>
            <person name="Ruyue G."/>
            <person name="Yanhong M."/>
            <person name="Yuanyuan C."/>
            <person name="Jingyan G."/>
            <person name="Wenjun H."/>
        </authorList>
    </citation>
    <scope>NUCLEOTIDE SEQUENCE [LARGE SCALE GENOMIC DNA]</scope>
    <source>
        <strain evidence="15 16">NBRC:100898</strain>
    </source>
</reference>
<dbReference type="Gene3D" id="2.40.170.20">
    <property type="entry name" value="TonB-dependent receptor, beta-barrel domain"/>
    <property type="match status" value="1"/>
</dbReference>
<dbReference type="PROSITE" id="PS52016">
    <property type="entry name" value="TONB_DEPENDENT_REC_3"/>
    <property type="match status" value="1"/>
</dbReference>
<evidence type="ECO:0000256" key="6">
    <source>
        <dbReference type="ARBA" id="ARBA00023077"/>
    </source>
</evidence>
<evidence type="ECO:0000256" key="7">
    <source>
        <dbReference type="ARBA" id="ARBA00023136"/>
    </source>
</evidence>
<keyword evidence="5 12" id="KW-0732">Signal</keyword>
<gene>
    <name evidence="15" type="ORF">KMW28_21000</name>
</gene>
<dbReference type="InterPro" id="IPR008969">
    <property type="entry name" value="CarboxyPept-like_regulatory"/>
</dbReference>
<dbReference type="Gene3D" id="2.60.40.1120">
    <property type="entry name" value="Carboxypeptidase-like, regulatory domain"/>
    <property type="match status" value="1"/>
</dbReference>
<organism evidence="15 16">
    <name type="scientific">Flammeovirga yaeyamensis</name>
    <dbReference type="NCBI Taxonomy" id="367791"/>
    <lineage>
        <taxon>Bacteria</taxon>
        <taxon>Pseudomonadati</taxon>
        <taxon>Bacteroidota</taxon>
        <taxon>Cytophagia</taxon>
        <taxon>Cytophagales</taxon>
        <taxon>Flammeovirgaceae</taxon>
        <taxon>Flammeovirga</taxon>
    </lineage>
</organism>
<dbReference type="KEGG" id="fya:KMW28_21000"/>
<dbReference type="Proteomes" id="UP000678679">
    <property type="component" value="Chromosome 2"/>
</dbReference>
<keyword evidence="2 10" id="KW-0813">Transport</keyword>
<dbReference type="InterPro" id="IPR000531">
    <property type="entry name" value="Beta-barrel_TonB"/>
</dbReference>
<dbReference type="GO" id="GO:0015344">
    <property type="term" value="F:siderophore uptake transmembrane transporter activity"/>
    <property type="evidence" value="ECO:0007669"/>
    <property type="project" value="TreeGrafter"/>
</dbReference>
<dbReference type="AlphaFoldDB" id="A0AAX1NBI0"/>
<keyword evidence="4 10" id="KW-0812">Transmembrane</keyword>
<evidence type="ECO:0000313" key="15">
    <source>
        <dbReference type="EMBL" id="QWG04903.1"/>
    </source>
</evidence>
<dbReference type="GO" id="GO:0044718">
    <property type="term" value="P:siderophore transmembrane transport"/>
    <property type="evidence" value="ECO:0007669"/>
    <property type="project" value="TreeGrafter"/>
</dbReference>
<feature type="domain" description="TonB-dependent receptor plug" evidence="14">
    <location>
        <begin position="121"/>
        <end position="229"/>
    </location>
</feature>
<dbReference type="RefSeq" id="WP_169662397.1">
    <property type="nucleotide sequence ID" value="NZ_CP076133.1"/>
</dbReference>
<evidence type="ECO:0000256" key="10">
    <source>
        <dbReference type="PROSITE-ProRule" id="PRU01360"/>
    </source>
</evidence>
<evidence type="ECO:0000313" key="16">
    <source>
        <dbReference type="Proteomes" id="UP000678679"/>
    </source>
</evidence>
<evidence type="ECO:0000256" key="12">
    <source>
        <dbReference type="SAM" id="SignalP"/>
    </source>
</evidence>
<dbReference type="GO" id="GO:0009279">
    <property type="term" value="C:cell outer membrane"/>
    <property type="evidence" value="ECO:0007669"/>
    <property type="project" value="UniProtKB-SubCell"/>
</dbReference>
<dbReference type="SUPFAM" id="SSF56935">
    <property type="entry name" value="Porins"/>
    <property type="match status" value="1"/>
</dbReference>
<evidence type="ECO:0000259" key="13">
    <source>
        <dbReference type="Pfam" id="PF00593"/>
    </source>
</evidence>
<dbReference type="Gene3D" id="2.170.130.10">
    <property type="entry name" value="TonB-dependent receptor, plug domain"/>
    <property type="match status" value="1"/>
</dbReference>
<feature type="domain" description="TonB-dependent receptor-like beta-barrel" evidence="13">
    <location>
        <begin position="323"/>
        <end position="779"/>
    </location>
</feature>
<protein>
    <submittedName>
        <fullName evidence="15">TonB-dependent receptor</fullName>
    </submittedName>
</protein>
<evidence type="ECO:0000256" key="4">
    <source>
        <dbReference type="ARBA" id="ARBA00022692"/>
    </source>
</evidence>
<evidence type="ECO:0000256" key="9">
    <source>
        <dbReference type="ARBA" id="ARBA00023237"/>
    </source>
</evidence>
<evidence type="ECO:0000256" key="5">
    <source>
        <dbReference type="ARBA" id="ARBA00022729"/>
    </source>
</evidence>
<keyword evidence="8 15" id="KW-0675">Receptor</keyword>
<dbReference type="InterPro" id="IPR037066">
    <property type="entry name" value="Plug_dom_sf"/>
</dbReference>
<keyword evidence="9 10" id="KW-0998">Cell outer membrane</keyword>
<keyword evidence="7 10" id="KW-0472">Membrane</keyword>
<dbReference type="PANTHER" id="PTHR30069:SF29">
    <property type="entry name" value="HEMOGLOBIN AND HEMOGLOBIN-HAPTOGLOBIN-BINDING PROTEIN 1-RELATED"/>
    <property type="match status" value="1"/>
</dbReference>
<keyword evidence="16" id="KW-1185">Reference proteome</keyword>
<evidence type="ECO:0000259" key="14">
    <source>
        <dbReference type="Pfam" id="PF07715"/>
    </source>
</evidence>
<evidence type="ECO:0000256" key="11">
    <source>
        <dbReference type="RuleBase" id="RU003357"/>
    </source>
</evidence>
<dbReference type="PANTHER" id="PTHR30069">
    <property type="entry name" value="TONB-DEPENDENT OUTER MEMBRANE RECEPTOR"/>
    <property type="match status" value="1"/>
</dbReference>
<dbReference type="InterPro" id="IPR012910">
    <property type="entry name" value="Plug_dom"/>
</dbReference>
<feature type="signal peptide" evidence="12">
    <location>
        <begin position="1"/>
        <end position="20"/>
    </location>
</feature>
<comment type="subcellular location">
    <subcellularLocation>
        <location evidence="1 10">Cell outer membrane</location>
        <topology evidence="1 10">Multi-pass membrane protein</topology>
    </subcellularLocation>
</comment>
<evidence type="ECO:0000256" key="2">
    <source>
        <dbReference type="ARBA" id="ARBA00022448"/>
    </source>
</evidence>
<dbReference type="InterPro" id="IPR039426">
    <property type="entry name" value="TonB-dep_rcpt-like"/>
</dbReference>
<feature type="chain" id="PRO_5043757527" evidence="12">
    <location>
        <begin position="21"/>
        <end position="813"/>
    </location>
</feature>
<dbReference type="Pfam" id="PF13715">
    <property type="entry name" value="CarbopepD_reg_2"/>
    <property type="match status" value="1"/>
</dbReference>
<keyword evidence="6 11" id="KW-0798">TonB box</keyword>